<evidence type="ECO:0000313" key="1">
    <source>
        <dbReference type="EMBL" id="MDM1718072.1"/>
    </source>
</evidence>
<comment type="caution">
    <text evidence="1">The sequence shown here is derived from an EMBL/GenBank/DDBJ whole genome shotgun (WGS) entry which is preliminary data.</text>
</comment>
<evidence type="ECO:0000313" key="2">
    <source>
        <dbReference type="Proteomes" id="UP001174419"/>
    </source>
</evidence>
<accession>A0AB35LXX4</accession>
<organism evidence="1 2">
    <name type="scientific">Acinetobacter towneri</name>
    <dbReference type="NCBI Taxonomy" id="202956"/>
    <lineage>
        <taxon>Bacteria</taxon>
        <taxon>Pseudomonadati</taxon>
        <taxon>Pseudomonadota</taxon>
        <taxon>Gammaproteobacteria</taxon>
        <taxon>Moraxellales</taxon>
        <taxon>Moraxellaceae</taxon>
        <taxon>Acinetobacter</taxon>
    </lineage>
</organism>
<reference evidence="1" key="2">
    <citation type="journal article" date="2022" name="Sci. Total Environ.">
        <title>Prevalence, transmission, and molecular epidemiology of tet(X)-positive bacteria among humans, animals, and environmental niches in China: An epidemiological, and genomic-based study.</title>
        <authorList>
            <person name="Dong N."/>
            <person name="Zeng Y."/>
            <person name="Cai C."/>
            <person name="Sun C."/>
            <person name="Lu J."/>
            <person name="Liu C."/>
            <person name="Zhou H."/>
            <person name="Sun Q."/>
            <person name="Shu L."/>
            <person name="Wang H."/>
            <person name="Wang Y."/>
            <person name="Wang S."/>
            <person name="Wu C."/>
            <person name="Chan E.W."/>
            <person name="Chen G."/>
            <person name="Shen Z."/>
            <person name="Chen S."/>
            <person name="Zhang R."/>
        </authorList>
    </citation>
    <scope>NUCLEOTIDE SEQUENCE</scope>
    <source>
        <strain evidence="1">DF49-4</strain>
    </source>
</reference>
<sequence length="66" mass="7594">MAEKQCAWVENQDANWETGCGETFVFNDHMLPSEHSFKFCCFCGGEISETVFEEEWDDRILLGAKP</sequence>
<protein>
    <submittedName>
        <fullName evidence="1">Uncharacterized protein</fullName>
    </submittedName>
</protein>
<dbReference type="Proteomes" id="UP001174419">
    <property type="component" value="Unassembled WGS sequence"/>
</dbReference>
<dbReference type="EMBL" id="JACANG010000003">
    <property type="protein sequence ID" value="MDM1718072.1"/>
    <property type="molecule type" value="Genomic_DNA"/>
</dbReference>
<dbReference type="AlphaFoldDB" id="A0AB35LXX4"/>
<name>A0AB35LXX4_9GAMM</name>
<dbReference type="RefSeq" id="WP_286380801.1">
    <property type="nucleotide sequence ID" value="NZ_JACANG010000003.1"/>
</dbReference>
<reference evidence="1" key="1">
    <citation type="submission" date="2020-06" db="EMBL/GenBank/DDBJ databases">
        <authorList>
            <person name="Dong N."/>
        </authorList>
    </citation>
    <scope>NUCLEOTIDE SEQUENCE</scope>
    <source>
        <strain evidence="1">DF49-4</strain>
    </source>
</reference>
<proteinExistence type="predicted"/>
<gene>
    <name evidence="1" type="ORF">HX110_02700</name>
</gene>